<evidence type="ECO:0000313" key="6">
    <source>
        <dbReference type="EMBL" id="MDA2804788.1"/>
    </source>
</evidence>
<dbReference type="CDD" id="cd01449">
    <property type="entry name" value="TST_Repeat_2"/>
    <property type="match status" value="1"/>
</dbReference>
<gene>
    <name evidence="6" type="ORF">O4U47_09715</name>
</gene>
<dbReference type="Proteomes" id="UP001165685">
    <property type="component" value="Unassembled WGS sequence"/>
</dbReference>
<dbReference type="Pfam" id="PF00581">
    <property type="entry name" value="Rhodanese"/>
    <property type="match status" value="2"/>
</dbReference>
<keyword evidence="7" id="KW-1185">Reference proteome</keyword>
<dbReference type="InterPro" id="IPR045078">
    <property type="entry name" value="TST/MPST-like"/>
</dbReference>
<dbReference type="SUPFAM" id="SSF52821">
    <property type="entry name" value="Rhodanese/Cell cycle control phosphatase"/>
    <property type="match status" value="2"/>
</dbReference>
<dbReference type="InterPro" id="IPR005545">
    <property type="entry name" value="YCII"/>
</dbReference>
<reference evidence="6" key="1">
    <citation type="submission" date="2023-01" db="EMBL/GenBank/DDBJ databases">
        <title>Draft genome sequence of Nocardiopsis sp. LSu2-4 isolated from halophytes.</title>
        <authorList>
            <person name="Duangmal K."/>
            <person name="Chantavorakit T."/>
        </authorList>
    </citation>
    <scope>NUCLEOTIDE SEQUENCE</scope>
    <source>
        <strain evidence="6">LSu2-4</strain>
    </source>
</reference>
<evidence type="ECO:0000259" key="5">
    <source>
        <dbReference type="PROSITE" id="PS50206"/>
    </source>
</evidence>
<dbReference type="SMART" id="SM00450">
    <property type="entry name" value="RHOD"/>
    <property type="match status" value="2"/>
</dbReference>
<proteinExistence type="inferred from homology"/>
<comment type="similarity">
    <text evidence="1">Belongs to the YciI family.</text>
</comment>
<keyword evidence="2" id="KW-0808">Transferase</keyword>
<dbReference type="SUPFAM" id="SSF54909">
    <property type="entry name" value="Dimeric alpha+beta barrel"/>
    <property type="match status" value="1"/>
</dbReference>
<protein>
    <submittedName>
        <fullName evidence="6">Rhodanese-like domain-containing protein</fullName>
    </submittedName>
</protein>
<feature type="compositionally biased region" description="Low complexity" evidence="4">
    <location>
        <begin position="106"/>
        <end position="118"/>
    </location>
</feature>
<dbReference type="PANTHER" id="PTHR11364:SF27">
    <property type="entry name" value="SULFURTRANSFERASE"/>
    <property type="match status" value="1"/>
</dbReference>
<evidence type="ECO:0000256" key="1">
    <source>
        <dbReference type="ARBA" id="ARBA00007689"/>
    </source>
</evidence>
<evidence type="ECO:0000313" key="7">
    <source>
        <dbReference type="Proteomes" id="UP001165685"/>
    </source>
</evidence>
<accession>A0ABT4TJB8</accession>
<dbReference type="InterPro" id="IPR036873">
    <property type="entry name" value="Rhodanese-like_dom_sf"/>
</dbReference>
<dbReference type="Pfam" id="PF03795">
    <property type="entry name" value="YCII"/>
    <property type="match status" value="1"/>
</dbReference>
<dbReference type="RefSeq" id="WP_270677378.1">
    <property type="nucleotide sequence ID" value="NZ_JAQFWP010000013.1"/>
</dbReference>
<keyword evidence="3" id="KW-0677">Repeat</keyword>
<feature type="region of interest" description="Disordered" evidence="4">
    <location>
        <begin position="106"/>
        <end position="138"/>
    </location>
</feature>
<dbReference type="EMBL" id="JAQFWP010000013">
    <property type="protein sequence ID" value="MDA2804788.1"/>
    <property type="molecule type" value="Genomic_DNA"/>
</dbReference>
<dbReference type="PROSITE" id="PS50206">
    <property type="entry name" value="RHODANESE_3"/>
    <property type="match status" value="2"/>
</dbReference>
<dbReference type="Gene3D" id="3.40.250.10">
    <property type="entry name" value="Rhodanese-like domain"/>
    <property type="match status" value="2"/>
</dbReference>
<feature type="domain" description="Rhodanese" evidence="5">
    <location>
        <begin position="178"/>
        <end position="272"/>
    </location>
</feature>
<dbReference type="CDD" id="cd01448">
    <property type="entry name" value="TST_Repeat_1"/>
    <property type="match status" value="1"/>
</dbReference>
<evidence type="ECO:0000256" key="4">
    <source>
        <dbReference type="SAM" id="MobiDB-lite"/>
    </source>
</evidence>
<evidence type="ECO:0000256" key="3">
    <source>
        <dbReference type="ARBA" id="ARBA00022737"/>
    </source>
</evidence>
<dbReference type="PANTHER" id="PTHR11364">
    <property type="entry name" value="THIOSULFATE SULFERTANSFERASE"/>
    <property type="match status" value="1"/>
</dbReference>
<evidence type="ECO:0000256" key="2">
    <source>
        <dbReference type="ARBA" id="ARBA00022679"/>
    </source>
</evidence>
<comment type="caution">
    <text evidence="6">The sequence shown here is derived from an EMBL/GenBank/DDBJ whole genome shotgun (WGS) entry which is preliminary data.</text>
</comment>
<name>A0ABT4TJB8_9ACTN</name>
<dbReference type="InterPro" id="IPR001763">
    <property type="entry name" value="Rhodanese-like_dom"/>
</dbReference>
<organism evidence="6 7">
    <name type="scientific">Nocardiopsis suaedae</name>
    <dbReference type="NCBI Taxonomy" id="3018444"/>
    <lineage>
        <taxon>Bacteria</taxon>
        <taxon>Bacillati</taxon>
        <taxon>Actinomycetota</taxon>
        <taxon>Actinomycetes</taxon>
        <taxon>Streptosporangiales</taxon>
        <taxon>Nocardiopsidaceae</taxon>
        <taxon>Nocardiopsis</taxon>
    </lineage>
</organism>
<sequence>MVIAHDGTEPGTFERRMEIRPDHMAQGEKMMEDGSFLFGGAILDGAGKMSGGVLIVDFPDRAELDQWLDSEPYIVNGVWRRVEVHPFLVPPQFLALLPEYAESAEGAEGEASGADAGGMQEAPSGAGGTGPQVPSPVVGTDWLAERLGQDGLVVVDCTVLHRPLPTGGIELESGRPGYGEGHVPGAVFADLLTDFADAGADRPFAVPPVERLVDALEALGISDSDTVVLYDRAHMAFAARFWWILRLLGHDRAAVLDGGWRKWTAEGRPSSAEVPTAARGRFEARRRPELAATREQVVAATEDPAACLINALSRDQHEGRVPVAHGRRGHIPSSTNVPAASLLDPETGALLPPDLLADRFEEVGALATENVIIYCAAGVNAASDALALTTLGVHNVAVYDGGLSEWSGDPALPLVADG</sequence>
<dbReference type="Gene3D" id="3.30.70.1060">
    <property type="entry name" value="Dimeric alpha+beta barrel"/>
    <property type="match status" value="1"/>
</dbReference>
<feature type="domain" description="Rhodanese" evidence="5">
    <location>
        <begin position="302"/>
        <end position="415"/>
    </location>
</feature>
<dbReference type="InterPro" id="IPR011008">
    <property type="entry name" value="Dimeric_a/b-barrel"/>
</dbReference>